<name>A0A2M4B3A2_9DIPT</name>
<evidence type="ECO:0000313" key="1">
    <source>
        <dbReference type="EMBL" id="MBW47452.1"/>
    </source>
</evidence>
<organism evidence="1">
    <name type="scientific">Anopheles triannulatus</name>
    <dbReference type="NCBI Taxonomy" id="58253"/>
    <lineage>
        <taxon>Eukaryota</taxon>
        <taxon>Metazoa</taxon>
        <taxon>Ecdysozoa</taxon>
        <taxon>Arthropoda</taxon>
        <taxon>Hexapoda</taxon>
        <taxon>Insecta</taxon>
        <taxon>Pterygota</taxon>
        <taxon>Neoptera</taxon>
        <taxon>Endopterygota</taxon>
        <taxon>Diptera</taxon>
        <taxon>Nematocera</taxon>
        <taxon>Culicoidea</taxon>
        <taxon>Culicidae</taxon>
        <taxon>Anophelinae</taxon>
        <taxon>Anopheles</taxon>
    </lineage>
</organism>
<accession>A0A2M4B3A2</accession>
<dbReference type="AlphaFoldDB" id="A0A2M4B3A2"/>
<reference evidence="1" key="1">
    <citation type="submission" date="2018-01" db="EMBL/GenBank/DDBJ databases">
        <title>An insight into the sialome of Amazonian anophelines.</title>
        <authorList>
            <person name="Ribeiro J.M."/>
            <person name="Scarpassa V."/>
            <person name="Calvo E."/>
        </authorList>
    </citation>
    <scope>NUCLEOTIDE SEQUENCE</scope>
    <source>
        <tissue evidence="1">Salivary glands</tissue>
    </source>
</reference>
<protein>
    <submittedName>
        <fullName evidence="1">Putative secreted protein</fullName>
    </submittedName>
</protein>
<dbReference type="EMBL" id="GGFK01014131">
    <property type="protein sequence ID" value="MBW47452.1"/>
    <property type="molecule type" value="Transcribed_RNA"/>
</dbReference>
<proteinExistence type="predicted"/>
<sequence length="100" mass="11160">MWPTRSRRTISSAAACCPVIGTSRAAFTRTRAPTIWPVRCSSSRTHWPVRSISISSVIRSVSDRTERTSFCATSGRRARKFRPSSASTSYRPCSGMCTRR</sequence>